<reference evidence="1" key="1">
    <citation type="submission" date="2014-09" db="EMBL/GenBank/DDBJ databases">
        <authorList>
            <person name="Magalhaes I.L.F."/>
            <person name="Oliveira U."/>
            <person name="Santos F.R."/>
            <person name="Vidigal T.H.D.A."/>
            <person name="Brescovit A.D."/>
            <person name="Santos A.J."/>
        </authorList>
    </citation>
    <scope>NUCLEOTIDE SEQUENCE</scope>
    <source>
        <tissue evidence="1">Shoot tissue taken approximately 20 cm above the soil surface</tissue>
    </source>
</reference>
<sequence>MNLHFKYYFQNTIETYSGRLAATMTLK</sequence>
<accession>A0A0A9ACC8</accession>
<reference evidence="1" key="2">
    <citation type="journal article" date="2015" name="Data Brief">
        <title>Shoot transcriptome of the giant reed, Arundo donax.</title>
        <authorList>
            <person name="Barrero R.A."/>
            <person name="Guerrero F.D."/>
            <person name="Moolhuijzen P."/>
            <person name="Goolsby J.A."/>
            <person name="Tidwell J."/>
            <person name="Bellgard S.E."/>
            <person name="Bellgard M.I."/>
        </authorList>
    </citation>
    <scope>NUCLEOTIDE SEQUENCE</scope>
    <source>
        <tissue evidence="1">Shoot tissue taken approximately 20 cm above the soil surface</tissue>
    </source>
</reference>
<dbReference type="AlphaFoldDB" id="A0A0A9ACC8"/>
<organism evidence="1">
    <name type="scientific">Arundo donax</name>
    <name type="common">Giant reed</name>
    <name type="synonym">Donax arundinaceus</name>
    <dbReference type="NCBI Taxonomy" id="35708"/>
    <lineage>
        <taxon>Eukaryota</taxon>
        <taxon>Viridiplantae</taxon>
        <taxon>Streptophyta</taxon>
        <taxon>Embryophyta</taxon>
        <taxon>Tracheophyta</taxon>
        <taxon>Spermatophyta</taxon>
        <taxon>Magnoliopsida</taxon>
        <taxon>Liliopsida</taxon>
        <taxon>Poales</taxon>
        <taxon>Poaceae</taxon>
        <taxon>PACMAD clade</taxon>
        <taxon>Arundinoideae</taxon>
        <taxon>Arundineae</taxon>
        <taxon>Arundo</taxon>
    </lineage>
</organism>
<proteinExistence type="predicted"/>
<name>A0A0A9ACC8_ARUDO</name>
<evidence type="ECO:0000313" key="1">
    <source>
        <dbReference type="EMBL" id="JAD49314.1"/>
    </source>
</evidence>
<dbReference type="EMBL" id="GBRH01248581">
    <property type="protein sequence ID" value="JAD49314.1"/>
    <property type="molecule type" value="Transcribed_RNA"/>
</dbReference>
<protein>
    <submittedName>
        <fullName evidence="1">Uncharacterized protein</fullName>
    </submittedName>
</protein>